<accession>A0ACC4BRR1</accession>
<gene>
    <name evidence="1" type="ORF">D5086_015449</name>
</gene>
<proteinExistence type="predicted"/>
<reference evidence="1 2" key="1">
    <citation type="journal article" date="2024" name="Plant Biotechnol. J.">
        <title>Genome and CRISPR/Cas9 system of a widespread forest tree (Populus alba) in the world.</title>
        <authorList>
            <person name="Liu Y.J."/>
            <person name="Jiang P.F."/>
            <person name="Han X.M."/>
            <person name="Li X.Y."/>
            <person name="Wang H.M."/>
            <person name="Wang Y.J."/>
            <person name="Wang X.X."/>
            <person name="Zeng Q.Y."/>
        </authorList>
    </citation>
    <scope>NUCLEOTIDE SEQUENCE [LARGE SCALE GENOMIC DNA]</scope>
    <source>
        <strain evidence="2">cv. PAL-ZL1</strain>
    </source>
</reference>
<evidence type="ECO:0000313" key="1">
    <source>
        <dbReference type="EMBL" id="KAL3581117.1"/>
    </source>
</evidence>
<dbReference type="Proteomes" id="UP000309997">
    <property type="component" value="Unassembled WGS sequence"/>
</dbReference>
<comment type="caution">
    <text evidence="1">The sequence shown here is derived from an EMBL/GenBank/DDBJ whole genome shotgun (WGS) entry which is preliminary data.</text>
</comment>
<protein>
    <submittedName>
        <fullName evidence="1">Uncharacterized protein</fullName>
    </submittedName>
</protein>
<sequence length="232" mass="26197">MGQRDLVLISYEKTIWKLSWTEKANKKYQGDDVNSGNKDTFSPNHLQFDTSVSIMEAEEAQSSRQFQAPRPPDEQDMVEGDAVTKETGVGNSRFCSIDDLKRVNKFNILALTDPVICGRSGGIWILWRVSLKIIKSSRHLIHAQIDDGGGRLIRLSCEMEVSGLQFLVWKARNQKVFGQVEEQGADTLNAIRHMVADIRRAYSVTDQASVRNKRVNIVGWLHPPLELAKVEC</sequence>
<name>A0ACC4BRR1_POPAL</name>
<dbReference type="EMBL" id="RCHU02000008">
    <property type="protein sequence ID" value="KAL3581117.1"/>
    <property type="molecule type" value="Genomic_DNA"/>
</dbReference>
<organism evidence="1 2">
    <name type="scientific">Populus alba</name>
    <name type="common">White poplar</name>
    <dbReference type="NCBI Taxonomy" id="43335"/>
    <lineage>
        <taxon>Eukaryota</taxon>
        <taxon>Viridiplantae</taxon>
        <taxon>Streptophyta</taxon>
        <taxon>Embryophyta</taxon>
        <taxon>Tracheophyta</taxon>
        <taxon>Spermatophyta</taxon>
        <taxon>Magnoliopsida</taxon>
        <taxon>eudicotyledons</taxon>
        <taxon>Gunneridae</taxon>
        <taxon>Pentapetalae</taxon>
        <taxon>rosids</taxon>
        <taxon>fabids</taxon>
        <taxon>Malpighiales</taxon>
        <taxon>Salicaceae</taxon>
        <taxon>Saliceae</taxon>
        <taxon>Populus</taxon>
    </lineage>
</organism>
<keyword evidence="2" id="KW-1185">Reference proteome</keyword>
<evidence type="ECO:0000313" key="2">
    <source>
        <dbReference type="Proteomes" id="UP000309997"/>
    </source>
</evidence>